<feature type="region of interest" description="Disordered" evidence="1">
    <location>
        <begin position="599"/>
        <end position="673"/>
    </location>
</feature>
<evidence type="ECO:0000256" key="1">
    <source>
        <dbReference type="SAM" id="MobiDB-lite"/>
    </source>
</evidence>
<feature type="region of interest" description="Disordered" evidence="1">
    <location>
        <begin position="305"/>
        <end position="357"/>
    </location>
</feature>
<reference evidence="2" key="2">
    <citation type="submission" date="2024-02" db="EMBL/GenBank/DDBJ databases">
        <title>Comparative genomics of Cryptococcus and Kwoniella reveals pathogenesis evolution and contrasting modes of karyotype evolution via chromosome fusion or intercentromeric recombination.</title>
        <authorList>
            <person name="Coelho M.A."/>
            <person name="David-Palma M."/>
            <person name="Shea T."/>
            <person name="Bowers K."/>
            <person name="McGinley-Smith S."/>
            <person name="Mohammad A.W."/>
            <person name="Gnirke A."/>
            <person name="Yurkov A.M."/>
            <person name="Nowrousian M."/>
            <person name="Sun S."/>
            <person name="Cuomo C.A."/>
            <person name="Heitman J."/>
        </authorList>
    </citation>
    <scope>NUCLEOTIDE SEQUENCE</scope>
    <source>
        <strain evidence="2">CBS 10117</strain>
    </source>
</reference>
<dbReference type="Proteomes" id="UP000078595">
    <property type="component" value="Chromosome 1"/>
</dbReference>
<reference evidence="2" key="1">
    <citation type="submission" date="2013-07" db="EMBL/GenBank/DDBJ databases">
        <authorList>
            <consortium name="The Broad Institute Genome Sequencing Platform"/>
            <person name="Cuomo C."/>
            <person name="Litvintseva A."/>
            <person name="Chen Y."/>
            <person name="Heitman J."/>
            <person name="Sun S."/>
            <person name="Springer D."/>
            <person name="Dromer F."/>
            <person name="Young S.K."/>
            <person name="Zeng Q."/>
            <person name="Gargeya S."/>
            <person name="Fitzgerald M."/>
            <person name="Abouelleil A."/>
            <person name="Alvarado L."/>
            <person name="Berlin A.M."/>
            <person name="Chapman S.B."/>
            <person name="Dewar J."/>
            <person name="Goldberg J."/>
            <person name="Griggs A."/>
            <person name="Gujja S."/>
            <person name="Hansen M."/>
            <person name="Howarth C."/>
            <person name="Imamovic A."/>
            <person name="Larimer J."/>
            <person name="McCowan C."/>
            <person name="Murphy C."/>
            <person name="Pearson M."/>
            <person name="Priest M."/>
            <person name="Roberts A."/>
            <person name="Saif S."/>
            <person name="Shea T."/>
            <person name="Sykes S."/>
            <person name="Wortman J."/>
            <person name="Nusbaum C."/>
            <person name="Birren B."/>
        </authorList>
    </citation>
    <scope>NUCLEOTIDE SEQUENCE</scope>
    <source>
        <strain evidence="2">CBS 10117</strain>
    </source>
</reference>
<dbReference type="KEGG" id="kdj:28964753"/>
<dbReference type="RefSeq" id="XP_018267071.2">
    <property type="nucleotide sequence ID" value="XM_018404417.2"/>
</dbReference>
<feature type="compositionally biased region" description="Basic residues" evidence="1">
    <location>
        <begin position="555"/>
        <end position="568"/>
    </location>
</feature>
<feature type="region of interest" description="Disordered" evidence="1">
    <location>
        <begin position="539"/>
        <end position="568"/>
    </location>
</feature>
<feature type="compositionally biased region" description="Basic residues" evidence="1">
    <location>
        <begin position="147"/>
        <end position="158"/>
    </location>
</feature>
<feature type="compositionally biased region" description="Low complexity" evidence="1">
    <location>
        <begin position="645"/>
        <end position="658"/>
    </location>
</feature>
<dbReference type="EMBL" id="CP144530">
    <property type="protein sequence ID" value="WWC58508.1"/>
    <property type="molecule type" value="Genomic_DNA"/>
</dbReference>
<feature type="region of interest" description="Disordered" evidence="1">
    <location>
        <begin position="97"/>
        <end position="119"/>
    </location>
</feature>
<gene>
    <name evidence="2" type="ORF">I303_101051</name>
</gene>
<dbReference type="AlphaFoldDB" id="A0AAJ8MEP7"/>
<feature type="compositionally biased region" description="Basic residues" evidence="1">
    <location>
        <begin position="634"/>
        <end position="644"/>
    </location>
</feature>
<feature type="compositionally biased region" description="Polar residues" evidence="1">
    <location>
        <begin position="48"/>
        <end position="60"/>
    </location>
</feature>
<proteinExistence type="predicted"/>
<feature type="compositionally biased region" description="Low complexity" evidence="1">
    <location>
        <begin position="470"/>
        <end position="491"/>
    </location>
</feature>
<feature type="region of interest" description="Disordered" evidence="1">
    <location>
        <begin position="36"/>
        <end position="64"/>
    </location>
</feature>
<feature type="compositionally biased region" description="Basic and acidic residues" evidence="1">
    <location>
        <begin position="662"/>
        <end position="673"/>
    </location>
</feature>
<feature type="region of interest" description="Disordered" evidence="1">
    <location>
        <begin position="470"/>
        <end position="494"/>
    </location>
</feature>
<feature type="compositionally biased region" description="Low complexity" evidence="1">
    <location>
        <begin position="331"/>
        <end position="353"/>
    </location>
</feature>
<feature type="compositionally biased region" description="Low complexity" evidence="1">
    <location>
        <begin position="104"/>
        <end position="115"/>
    </location>
</feature>
<sequence>METYTMSSDTQAGPSTSRIVLGPPISPTSRILALPGENNDMGLDSVHHSPSTPRVSNRSLPITPPMSPRAARLSLDSSHSYHSASTSRTDLTFTRITPNTHQRSTSLSHKSSYSSIERDADLEDCNRCRVSFDATPLQPSVSSLPSIHHHNSHSRKSSRGSLGQIHDGATQQSMTPEDIPPERKTSVKKARFLEAPLMTRADYGTSSNSRRSYISAFTGEEDPELYAQEFRVPIDENIRSVPGVVGLGEGWAGGPQLKSKKKWFSRRTTIQEDPLALWNQDKATSPNISPLKGLWSKSKRNLFGQSSPALLDNQGESGPPRSLSRMGKLFSLSRSNLTSPDSSPSRSKTLSSPMRNMSKGFGIPAFSSSEVTLHESPRRAAIPSSPSMPALTIIETHTPKPEIRRRRQYSHSTLARSEGDLTAVAQAVPEASSSEKRSSLRPPWRPASMVLTGRTSMIMEPDREITRISRSSTSIETPNTCDSSGSSNSQSKGHALTRTATFGLDDIATEQRIDEEIDLADGESVSGWVQVGLRRGSAASVLDPDKNKPLPRVPSPHRRPSMKQRKQSWIKKVKNALTPSSSSPELASLGQTVDRLLTRRKSSKEKSSKTSNNLENSYTGIPHMEPLKTSPTVPRRKSSKKAARRSSWMVRSTSSLSRRLSRLTEHEEGEHDHELDIQDVDHANRLSSDINYQNFQQNIDGMDDRSARARKGKQFLDRRRSSNFSLLGMKSRRSSCVHALDNIDGLPASVSMPALSKLTTTDLNLHVDLEGEELGLEDILDEERRGSIVHSLGCSTPQLVQSSREEAIQSTLDTLSAKSPIVKPKISIYQESPVTTSYRAKMQARHNSLPLTTAIENNTRHRRNTTVSTINSSPSPSLITPRHPGELATFLHALTFIDAGVDGETGEYSREQRDQEMIIPSKAKTKVPRDLGSAFDHNHNHETPDVLEIDNSLHVPIPQNRRYSTSTHRLSGESYLTQPSLYDTEEVVHGQAIRVDSIGDFQKQASVISLEELGKNWSGGLGLQMTKA</sequence>
<feature type="region of interest" description="Disordered" evidence="1">
    <location>
        <begin position="426"/>
        <end position="447"/>
    </location>
</feature>
<evidence type="ECO:0000313" key="3">
    <source>
        <dbReference type="Proteomes" id="UP000078595"/>
    </source>
</evidence>
<evidence type="ECO:0000313" key="2">
    <source>
        <dbReference type="EMBL" id="WWC58508.1"/>
    </source>
</evidence>
<accession>A0AAJ8MEP7</accession>
<name>A0AAJ8MEP7_9TREE</name>
<feature type="region of interest" description="Disordered" evidence="1">
    <location>
        <begin position="136"/>
        <end position="184"/>
    </location>
</feature>
<keyword evidence="3" id="KW-1185">Reference proteome</keyword>
<protein>
    <submittedName>
        <fullName evidence="2">Uncharacterized protein</fullName>
    </submittedName>
</protein>
<feature type="compositionally biased region" description="Polar residues" evidence="1">
    <location>
        <begin position="1"/>
        <end position="18"/>
    </location>
</feature>
<dbReference type="GeneID" id="28964753"/>
<organism evidence="2 3">
    <name type="scientific">Kwoniella dejecticola CBS 10117</name>
    <dbReference type="NCBI Taxonomy" id="1296121"/>
    <lineage>
        <taxon>Eukaryota</taxon>
        <taxon>Fungi</taxon>
        <taxon>Dikarya</taxon>
        <taxon>Basidiomycota</taxon>
        <taxon>Agaricomycotina</taxon>
        <taxon>Tremellomycetes</taxon>
        <taxon>Tremellales</taxon>
        <taxon>Cryptococcaceae</taxon>
        <taxon>Kwoniella</taxon>
    </lineage>
</organism>
<feature type="region of interest" description="Disordered" evidence="1">
    <location>
        <begin position="1"/>
        <end position="24"/>
    </location>
</feature>